<dbReference type="PANTHER" id="PTHR11122:SF13">
    <property type="entry name" value="GLUCOSE-6-PHOSPHATE 1-EPIMERASE"/>
    <property type="match status" value="1"/>
</dbReference>
<proteinExistence type="inferred from homology"/>
<comment type="caution">
    <text evidence="8">The sequence shown here is derived from an EMBL/GenBank/DDBJ whole genome shotgun (WGS) entry which is preliminary data.</text>
</comment>
<evidence type="ECO:0000256" key="7">
    <source>
        <dbReference type="SAM" id="MobiDB-lite"/>
    </source>
</evidence>
<evidence type="ECO:0000313" key="9">
    <source>
        <dbReference type="Proteomes" id="UP001217918"/>
    </source>
</evidence>
<reference evidence="8" key="1">
    <citation type="journal article" date="2023" name="Mol. Plant Microbe Interact.">
        <title>Elucidating the Obligate Nature and Biological Capacity of an Invasive Fungal Corn Pathogen.</title>
        <authorList>
            <person name="MacCready J.S."/>
            <person name="Roggenkamp E.M."/>
            <person name="Gdanetz K."/>
            <person name="Chilvers M.I."/>
        </authorList>
    </citation>
    <scope>NUCLEOTIDE SEQUENCE</scope>
    <source>
        <strain evidence="8">PM02</strain>
    </source>
</reference>
<gene>
    <name evidence="8" type="ORF">P8C59_007944</name>
</gene>
<dbReference type="InterPro" id="IPR025532">
    <property type="entry name" value="G6P_1-epimerase"/>
</dbReference>
<name>A0AAD9I9G2_9PEZI</name>
<dbReference type="EC" id="5.1.3.15" evidence="3"/>
<evidence type="ECO:0000256" key="5">
    <source>
        <dbReference type="PIRSR" id="PIRSR016020-1"/>
    </source>
</evidence>
<feature type="binding site" evidence="6">
    <location>
        <position position="97"/>
    </location>
    <ligand>
        <name>substrate</name>
    </ligand>
</feature>
<dbReference type="PIRSF" id="PIRSF016020">
    <property type="entry name" value="PHexose_mutarotase"/>
    <property type="match status" value="1"/>
</dbReference>
<evidence type="ECO:0000256" key="4">
    <source>
        <dbReference type="ARBA" id="ARBA00023235"/>
    </source>
</evidence>
<dbReference type="CDD" id="cd09020">
    <property type="entry name" value="D-hex-6-P-epi_like"/>
    <property type="match status" value="1"/>
</dbReference>
<dbReference type="AlphaFoldDB" id="A0AAD9I9G2"/>
<evidence type="ECO:0000256" key="1">
    <source>
        <dbReference type="ARBA" id="ARBA00001096"/>
    </source>
</evidence>
<feature type="binding site" evidence="6">
    <location>
        <position position="121"/>
    </location>
    <ligand>
        <name>substrate</name>
    </ligand>
</feature>
<dbReference type="InterPro" id="IPR011013">
    <property type="entry name" value="Gal_mutarotase_sf_dom"/>
</dbReference>
<dbReference type="SUPFAM" id="SSF74650">
    <property type="entry name" value="Galactose mutarotase-like"/>
    <property type="match status" value="1"/>
</dbReference>
<dbReference type="GO" id="GO:0005975">
    <property type="term" value="P:carbohydrate metabolic process"/>
    <property type="evidence" value="ECO:0007669"/>
    <property type="project" value="InterPro"/>
</dbReference>
<dbReference type="GO" id="GO:0005737">
    <property type="term" value="C:cytoplasm"/>
    <property type="evidence" value="ECO:0007669"/>
    <property type="project" value="TreeGrafter"/>
</dbReference>
<organism evidence="8 9">
    <name type="scientific">Phyllachora maydis</name>
    <dbReference type="NCBI Taxonomy" id="1825666"/>
    <lineage>
        <taxon>Eukaryota</taxon>
        <taxon>Fungi</taxon>
        <taxon>Dikarya</taxon>
        <taxon>Ascomycota</taxon>
        <taxon>Pezizomycotina</taxon>
        <taxon>Sordariomycetes</taxon>
        <taxon>Sordariomycetidae</taxon>
        <taxon>Phyllachorales</taxon>
        <taxon>Phyllachoraceae</taxon>
        <taxon>Phyllachora</taxon>
    </lineage>
</organism>
<comment type="catalytic activity">
    <reaction evidence="1">
        <text>alpha-D-glucose 6-phosphate = beta-D-glucose 6-phosphate</text>
        <dbReference type="Rhea" id="RHEA:16249"/>
        <dbReference type="ChEBI" id="CHEBI:58225"/>
        <dbReference type="ChEBI" id="CHEBI:58247"/>
        <dbReference type="EC" id="5.1.3.15"/>
    </reaction>
</comment>
<keyword evidence="9" id="KW-1185">Reference proteome</keyword>
<evidence type="ECO:0000313" key="8">
    <source>
        <dbReference type="EMBL" id="KAK2073686.1"/>
    </source>
</evidence>
<dbReference type="InterPro" id="IPR008183">
    <property type="entry name" value="Aldose_1/G6P_1-epimerase"/>
</dbReference>
<dbReference type="Gene3D" id="2.70.98.10">
    <property type="match status" value="1"/>
</dbReference>
<feature type="region of interest" description="Disordered" evidence="7">
    <location>
        <begin position="135"/>
        <end position="165"/>
    </location>
</feature>
<sequence>MEHKDIVIPDIVLCPWIVAMVDRPNKPTALASTPGLSPQPQVDFAHKNSRVSAVLPTGESLEILLCGATVISWKDAAGREKLWLSEAAKLDGSKAVRGGIPLVFPVFGTAPGHKQTGKLPQHGFARTSRWEFLGTSTSEGQPNGAGAAPGGGSGSGGGGGSKSVSHQSVKLDFGLGPSGVDEKTRELWPFAFGLVYSVTLNRDSLTTTLVVTNDDEKPFDVQLLMHTYLRVKDITQVAVAGLDGASYIDKVDGAQTKTQSAELSITGETDRVYTPAEGPSEPVSVLEGGKTVFSVVRENLPDVVVWNPWADKAAGMSDFAPQDGYKNMICVEAGAVRGWQTLEAGDSLEGSQTITIP</sequence>
<evidence type="ECO:0000256" key="3">
    <source>
        <dbReference type="ARBA" id="ARBA00012083"/>
    </source>
</evidence>
<dbReference type="Pfam" id="PF01263">
    <property type="entry name" value="Aldose_epim"/>
    <property type="match status" value="2"/>
</dbReference>
<accession>A0AAD9I9G2</accession>
<dbReference type="Proteomes" id="UP001217918">
    <property type="component" value="Unassembled WGS sequence"/>
</dbReference>
<feature type="compositionally biased region" description="Gly residues" evidence="7">
    <location>
        <begin position="147"/>
        <end position="161"/>
    </location>
</feature>
<dbReference type="InterPro" id="IPR014718">
    <property type="entry name" value="GH-type_carb-bd"/>
</dbReference>
<evidence type="ECO:0000256" key="6">
    <source>
        <dbReference type="PIRSR" id="PIRSR016020-2"/>
    </source>
</evidence>
<feature type="binding site" evidence="6">
    <location>
        <position position="126"/>
    </location>
    <ligand>
        <name>substrate</name>
    </ligand>
</feature>
<keyword evidence="4" id="KW-0413">Isomerase</keyword>
<dbReference type="GO" id="GO:0047938">
    <property type="term" value="F:glucose-6-phosphate 1-epimerase activity"/>
    <property type="evidence" value="ECO:0007669"/>
    <property type="project" value="UniProtKB-EC"/>
</dbReference>
<feature type="active site" evidence="5">
    <location>
        <position position="332"/>
    </location>
</feature>
<dbReference type="GO" id="GO:0030246">
    <property type="term" value="F:carbohydrate binding"/>
    <property type="evidence" value="ECO:0007669"/>
    <property type="project" value="InterPro"/>
</dbReference>
<protein>
    <recommendedName>
        <fullName evidence="3">glucose-6-phosphate 1-epimerase</fullName>
        <ecNumber evidence="3">5.1.3.15</ecNumber>
    </recommendedName>
</protein>
<comment type="similarity">
    <text evidence="2">Belongs to the glucose-6-phosphate 1-epimerase family.</text>
</comment>
<dbReference type="EMBL" id="JAQQPM010000007">
    <property type="protein sequence ID" value="KAK2073686.1"/>
    <property type="molecule type" value="Genomic_DNA"/>
</dbReference>
<feature type="active site" evidence="5">
    <location>
        <position position="226"/>
    </location>
</feature>
<evidence type="ECO:0000256" key="2">
    <source>
        <dbReference type="ARBA" id="ARBA00005866"/>
    </source>
</evidence>
<dbReference type="PANTHER" id="PTHR11122">
    <property type="entry name" value="APOSPORY-ASSOCIATED PROTEIN C-RELATED"/>
    <property type="match status" value="1"/>
</dbReference>